<dbReference type="EMBL" id="FNNJ01000010">
    <property type="protein sequence ID" value="SDX86073.1"/>
    <property type="molecule type" value="Genomic_DNA"/>
</dbReference>
<dbReference type="GO" id="GO:0005886">
    <property type="term" value="C:plasma membrane"/>
    <property type="evidence" value="ECO:0007669"/>
    <property type="project" value="UniProtKB-SubCell"/>
</dbReference>
<dbReference type="InterPro" id="IPR005115">
    <property type="entry name" value="Gly_transporter"/>
</dbReference>
<dbReference type="Proteomes" id="UP000199595">
    <property type="component" value="Unassembled WGS sequence"/>
</dbReference>
<dbReference type="PANTHER" id="PTHR30506">
    <property type="entry name" value="INNER MEMBRANE PROTEIN"/>
    <property type="match status" value="1"/>
</dbReference>
<evidence type="ECO:0000256" key="3">
    <source>
        <dbReference type="ARBA" id="ARBA00022475"/>
    </source>
</evidence>
<feature type="transmembrane region" description="Helical" evidence="7">
    <location>
        <begin position="57"/>
        <end position="78"/>
    </location>
</feature>
<evidence type="ECO:0000256" key="2">
    <source>
        <dbReference type="ARBA" id="ARBA00008193"/>
    </source>
</evidence>
<evidence type="ECO:0000256" key="6">
    <source>
        <dbReference type="ARBA" id="ARBA00023136"/>
    </source>
</evidence>
<feature type="transmembrane region" description="Helical" evidence="7">
    <location>
        <begin position="31"/>
        <end position="51"/>
    </location>
</feature>
<reference evidence="10" key="1">
    <citation type="submission" date="2016-10" db="EMBL/GenBank/DDBJ databases">
        <authorList>
            <person name="Varghese N."/>
            <person name="Submissions S."/>
        </authorList>
    </citation>
    <scope>NUCLEOTIDE SEQUENCE [LARGE SCALE GENOMIC DNA]</scope>
    <source>
        <strain evidence="10">DSM 24956</strain>
    </source>
</reference>
<name>A0A1H3F4X4_9FLAO</name>
<dbReference type="PANTHER" id="PTHR30506:SF3">
    <property type="entry name" value="UPF0126 INNER MEMBRANE PROTEIN YADS-RELATED"/>
    <property type="match status" value="1"/>
</dbReference>
<evidence type="ECO:0000259" key="8">
    <source>
        <dbReference type="Pfam" id="PF03458"/>
    </source>
</evidence>
<feature type="domain" description="Glycine transporter" evidence="8">
    <location>
        <begin position="92"/>
        <end position="164"/>
    </location>
</feature>
<feature type="transmembrane region" description="Helical" evidence="7">
    <location>
        <begin position="114"/>
        <end position="137"/>
    </location>
</feature>
<dbReference type="Pfam" id="PF03458">
    <property type="entry name" value="Gly_transporter"/>
    <property type="match status" value="2"/>
</dbReference>
<evidence type="ECO:0000256" key="7">
    <source>
        <dbReference type="SAM" id="Phobius"/>
    </source>
</evidence>
<feature type="transmembrane region" description="Helical" evidence="7">
    <location>
        <begin position="6"/>
        <end position="24"/>
    </location>
</feature>
<accession>A0A1H3F4X4</accession>
<evidence type="ECO:0000256" key="4">
    <source>
        <dbReference type="ARBA" id="ARBA00022692"/>
    </source>
</evidence>
<proteinExistence type="inferred from homology"/>
<protein>
    <submittedName>
        <fullName evidence="9">Uncharacterized membrane protein YeiH</fullName>
    </submittedName>
</protein>
<evidence type="ECO:0000256" key="5">
    <source>
        <dbReference type="ARBA" id="ARBA00022989"/>
    </source>
</evidence>
<organism evidence="9 10">
    <name type="scientific">Lutibacter oricola</name>
    <dbReference type="NCBI Taxonomy" id="762486"/>
    <lineage>
        <taxon>Bacteria</taxon>
        <taxon>Pseudomonadati</taxon>
        <taxon>Bacteroidota</taxon>
        <taxon>Flavobacteriia</taxon>
        <taxon>Flavobacteriales</taxon>
        <taxon>Flavobacteriaceae</taxon>
        <taxon>Lutibacter</taxon>
    </lineage>
</organism>
<comment type="subcellular location">
    <subcellularLocation>
        <location evidence="1">Cell membrane</location>
        <topology evidence="1">Multi-pass membrane protein</topology>
    </subcellularLocation>
</comment>
<keyword evidence="6 7" id="KW-0472">Membrane</keyword>
<comment type="similarity">
    <text evidence="2">Belongs to the UPF0126 family.</text>
</comment>
<dbReference type="STRING" id="762486.SAMN05444411_110126"/>
<feature type="transmembrane region" description="Helical" evidence="7">
    <location>
        <begin position="149"/>
        <end position="167"/>
    </location>
</feature>
<feature type="domain" description="Glycine transporter" evidence="8">
    <location>
        <begin position="6"/>
        <end position="80"/>
    </location>
</feature>
<keyword evidence="10" id="KW-1185">Reference proteome</keyword>
<feature type="transmembrane region" description="Helical" evidence="7">
    <location>
        <begin position="173"/>
        <end position="194"/>
    </location>
</feature>
<keyword evidence="3" id="KW-1003">Cell membrane</keyword>
<gene>
    <name evidence="9" type="ORF">SAMN05444411_110126</name>
</gene>
<dbReference type="AlphaFoldDB" id="A0A1H3F4X4"/>
<evidence type="ECO:0000313" key="10">
    <source>
        <dbReference type="Proteomes" id="UP000199595"/>
    </source>
</evidence>
<keyword evidence="5 7" id="KW-1133">Transmembrane helix</keyword>
<evidence type="ECO:0000256" key="1">
    <source>
        <dbReference type="ARBA" id="ARBA00004651"/>
    </source>
</evidence>
<keyword evidence="4 7" id="KW-0812">Transmembrane</keyword>
<evidence type="ECO:0000313" key="9">
    <source>
        <dbReference type="EMBL" id="SDX86073.1"/>
    </source>
</evidence>
<dbReference type="RefSeq" id="WP_175454805.1">
    <property type="nucleotide sequence ID" value="NZ_FNNJ01000010.1"/>
</dbReference>
<sequence length="204" mass="22563">MTLFDFLDISGTIAFAISGALVAMRKRFDPFGVFIIAFVTAVGGGTLRDVLIGRNPVFWMANMEYIYAIMAGTILTIILRKRLRYLSKSLFLFDTIGLGLYTIVGTEIGIEYNFHPIICIALGTMSASFGGVIRDVLCNKIPLIFKKEVYATASIIGGIAFLVISNYTTNQNVTYVVTSLIVIAIRLIAVRFKLELPSFYTTKQ</sequence>